<evidence type="ECO:0000313" key="2">
    <source>
        <dbReference type="EMBL" id="CAF1080701.1"/>
    </source>
</evidence>
<feature type="coiled-coil region" evidence="1">
    <location>
        <begin position="167"/>
        <end position="228"/>
    </location>
</feature>
<dbReference type="EMBL" id="CAJNOK010009089">
    <property type="protein sequence ID" value="CAF1080701.1"/>
    <property type="molecule type" value="Genomic_DNA"/>
</dbReference>
<gene>
    <name evidence="2" type="ORF">OVA965_LOCUS18347</name>
    <name evidence="3" type="ORF">TMI583_LOCUS18361</name>
</gene>
<accession>A0A8S2KA25</accession>
<evidence type="ECO:0000313" key="3">
    <source>
        <dbReference type="EMBL" id="CAF3843772.1"/>
    </source>
</evidence>
<reference evidence="3" key="1">
    <citation type="submission" date="2021-02" db="EMBL/GenBank/DDBJ databases">
        <authorList>
            <person name="Nowell W R."/>
        </authorList>
    </citation>
    <scope>NUCLEOTIDE SEQUENCE</scope>
</reference>
<keyword evidence="1" id="KW-0175">Coiled coil</keyword>
<proteinExistence type="predicted"/>
<comment type="caution">
    <text evidence="3">The sequence shown here is derived from an EMBL/GenBank/DDBJ whole genome shotgun (WGS) entry which is preliminary data.</text>
</comment>
<organism evidence="3 4">
    <name type="scientific">Didymodactylos carnosus</name>
    <dbReference type="NCBI Taxonomy" id="1234261"/>
    <lineage>
        <taxon>Eukaryota</taxon>
        <taxon>Metazoa</taxon>
        <taxon>Spiralia</taxon>
        <taxon>Gnathifera</taxon>
        <taxon>Rotifera</taxon>
        <taxon>Eurotatoria</taxon>
        <taxon>Bdelloidea</taxon>
        <taxon>Philodinida</taxon>
        <taxon>Philodinidae</taxon>
        <taxon>Didymodactylos</taxon>
    </lineage>
</organism>
<evidence type="ECO:0000256" key="1">
    <source>
        <dbReference type="SAM" id="Coils"/>
    </source>
</evidence>
<name>A0A8S2KA25_9BILA</name>
<protein>
    <submittedName>
        <fullName evidence="3">Uncharacterized protein</fullName>
    </submittedName>
</protein>
<evidence type="ECO:0000313" key="4">
    <source>
        <dbReference type="Proteomes" id="UP000682733"/>
    </source>
</evidence>
<dbReference type="EMBL" id="CAJOBA010009106">
    <property type="protein sequence ID" value="CAF3843772.1"/>
    <property type="molecule type" value="Genomic_DNA"/>
</dbReference>
<dbReference type="AlphaFoldDB" id="A0A8S2KA25"/>
<dbReference type="Proteomes" id="UP000682733">
    <property type="component" value="Unassembled WGS sequence"/>
</dbReference>
<dbReference type="Proteomes" id="UP000677228">
    <property type="component" value="Unassembled WGS sequence"/>
</dbReference>
<sequence length="250" mass="29001">MGSHTVKIFRFNSENTSQLIKVLDQQPRQQSGPPVVTTAAGQNRQQIIKRNNVPYNKRLSPPISEVNTALRTDYETRIDCTITDAMKEIMARLGSTHINVDDHLKKQQRRITNETNLVIQHIITEQHNEQSRLLEHINKKQCAVEEKYQQLLVQEIKKLDKSKHQQLDSLKEELNRYQGAIIQTSEHKMRYLNQQTQQTKLFIVEQALEEASIKMNKLHKEVQDVSIDDRLQQMQSTVDTKIATNSRTPG</sequence>